<dbReference type="Gene3D" id="2.120.10.30">
    <property type="entry name" value="TolB, C-terminal domain"/>
    <property type="match status" value="4"/>
</dbReference>
<feature type="transmembrane region" description="Helical" evidence="2">
    <location>
        <begin position="386"/>
        <end position="404"/>
    </location>
</feature>
<dbReference type="EMBL" id="CAFAAJ010000015">
    <property type="protein sequence ID" value="CAB4791922.1"/>
    <property type="molecule type" value="Genomic_DNA"/>
</dbReference>
<dbReference type="PANTHER" id="PTHR46388">
    <property type="entry name" value="NHL REPEAT-CONTAINING PROTEIN 2"/>
    <property type="match status" value="1"/>
</dbReference>
<proteinExistence type="predicted"/>
<evidence type="ECO:0000313" key="4">
    <source>
        <dbReference type="EMBL" id="CAB4791922.1"/>
    </source>
</evidence>
<keyword evidence="2" id="KW-0472">Membrane</keyword>
<dbReference type="InterPro" id="IPR011042">
    <property type="entry name" value="6-blade_b-propeller_TolB-like"/>
</dbReference>
<evidence type="ECO:0000256" key="1">
    <source>
        <dbReference type="ARBA" id="ARBA00022737"/>
    </source>
</evidence>
<dbReference type="EMBL" id="CAFBON010000090">
    <property type="protein sequence ID" value="CAB4988444.1"/>
    <property type="molecule type" value="Genomic_DNA"/>
</dbReference>
<organism evidence="4">
    <name type="scientific">freshwater metagenome</name>
    <dbReference type="NCBI Taxonomy" id="449393"/>
    <lineage>
        <taxon>unclassified sequences</taxon>
        <taxon>metagenomes</taxon>
        <taxon>ecological metagenomes</taxon>
    </lineage>
</organism>
<evidence type="ECO:0000256" key="2">
    <source>
        <dbReference type="SAM" id="Phobius"/>
    </source>
</evidence>
<name>A0A6J6X549_9ZZZZ</name>
<dbReference type="InterPro" id="IPR056822">
    <property type="entry name" value="TEN_NHL"/>
</dbReference>
<dbReference type="InterPro" id="IPR001258">
    <property type="entry name" value="NHL_repeat"/>
</dbReference>
<dbReference type="AlphaFoldDB" id="A0A6J6X549"/>
<sequence>MNFRKYLAVAVAAAAVSAFAAAAPAHAATGDISTVAGTGNGGYNIADDGGLASAAQINNPYGIAVDSVGNLYIAELSGHVIRKVTATTGIISTVAGTGVLGSSGDSGLATAAQFNGPSDVAIDTAGNLYIVDSGNNRIRKVTAATGIITTIAGDGTASHTGDGAPATGATLNNPVSVSLDTAGNIYIAEYAGKTVRKITAATGIITTVAGGGSSGLGDGGLATAAELTSPEDAIVDAAGNLYISDYDVNRIRKVTATTGIITTIAGTGGYGFSGDLGVATAAEFQSPGYIALDGDGNLYVADYNNNRIRKITAATGIISTVAGTGVRASSGDGAAATAAELNGPWAIEFNTAGDLFIADYDGHSIRKVTGLGAPFTLPPTGASTDGLVWLAAALLGAGVVLVTTRRRHTV</sequence>
<dbReference type="PANTHER" id="PTHR46388:SF2">
    <property type="entry name" value="NHL REPEAT-CONTAINING PROTEIN 2"/>
    <property type="match status" value="1"/>
</dbReference>
<evidence type="ECO:0000313" key="5">
    <source>
        <dbReference type="EMBL" id="CAB4988444.1"/>
    </source>
</evidence>
<evidence type="ECO:0000259" key="3">
    <source>
        <dbReference type="Pfam" id="PF25021"/>
    </source>
</evidence>
<dbReference type="Pfam" id="PF25021">
    <property type="entry name" value="TEN_NHL"/>
    <property type="match status" value="1"/>
</dbReference>
<keyword evidence="2" id="KW-1133">Transmembrane helix</keyword>
<dbReference type="Pfam" id="PF01436">
    <property type="entry name" value="NHL"/>
    <property type="match status" value="2"/>
</dbReference>
<keyword evidence="2" id="KW-0812">Transmembrane</keyword>
<reference evidence="4" key="1">
    <citation type="submission" date="2020-05" db="EMBL/GenBank/DDBJ databases">
        <authorList>
            <person name="Chiriac C."/>
            <person name="Salcher M."/>
            <person name="Ghai R."/>
            <person name="Kavagutti S V."/>
        </authorList>
    </citation>
    <scope>NUCLEOTIDE SEQUENCE</scope>
</reference>
<accession>A0A6J6X549</accession>
<protein>
    <submittedName>
        <fullName evidence="4">Unannotated protein</fullName>
    </submittedName>
</protein>
<feature type="domain" description="Teneurin NHL" evidence="3">
    <location>
        <begin position="45"/>
        <end position="99"/>
    </location>
</feature>
<dbReference type="SUPFAM" id="SSF101898">
    <property type="entry name" value="NHL repeat"/>
    <property type="match status" value="1"/>
</dbReference>
<keyword evidence="1" id="KW-0677">Repeat</keyword>
<dbReference type="PROSITE" id="PS51125">
    <property type="entry name" value="NHL"/>
    <property type="match status" value="1"/>
</dbReference>
<gene>
    <name evidence="4" type="ORF">UFOPK3001_00352</name>
    <name evidence="5" type="ORF">UFOPK3954_01006</name>
</gene>